<evidence type="ECO:0000256" key="4">
    <source>
        <dbReference type="ARBA" id="ARBA00022833"/>
    </source>
</evidence>
<dbReference type="OMA" id="PIYCDAP"/>
<evidence type="ECO:0000256" key="1">
    <source>
        <dbReference type="ARBA" id="ARBA00001947"/>
    </source>
</evidence>
<gene>
    <name evidence="8" type="ORF">SAMD00023353_6800310</name>
</gene>
<dbReference type="SUPFAM" id="SSF50129">
    <property type="entry name" value="GroES-like"/>
    <property type="match status" value="1"/>
</dbReference>
<dbReference type="Pfam" id="PF08240">
    <property type="entry name" value="ADH_N"/>
    <property type="match status" value="1"/>
</dbReference>
<evidence type="ECO:0000256" key="3">
    <source>
        <dbReference type="ARBA" id="ARBA00022723"/>
    </source>
</evidence>
<evidence type="ECO:0000256" key="2">
    <source>
        <dbReference type="ARBA" id="ARBA00008072"/>
    </source>
</evidence>
<evidence type="ECO:0000256" key="5">
    <source>
        <dbReference type="ARBA" id="ARBA00023002"/>
    </source>
</evidence>
<dbReference type="SMART" id="SM00829">
    <property type="entry name" value="PKS_ER"/>
    <property type="match status" value="1"/>
</dbReference>
<dbReference type="GO" id="GO:0005737">
    <property type="term" value="C:cytoplasm"/>
    <property type="evidence" value="ECO:0007669"/>
    <property type="project" value="TreeGrafter"/>
</dbReference>
<evidence type="ECO:0000256" key="6">
    <source>
        <dbReference type="ARBA" id="ARBA00023027"/>
    </source>
</evidence>
<dbReference type="Proteomes" id="UP000054516">
    <property type="component" value="Unassembled WGS sequence"/>
</dbReference>
<evidence type="ECO:0000313" key="8">
    <source>
        <dbReference type="EMBL" id="GAP93135.1"/>
    </source>
</evidence>
<dbReference type="AlphaFoldDB" id="A0A1W2TWU6"/>
<comment type="similarity">
    <text evidence="2">Belongs to the zinc-containing alcohol dehydrogenase family.</text>
</comment>
<accession>A0A1W2TWU6</accession>
<evidence type="ECO:0000259" key="7">
    <source>
        <dbReference type="SMART" id="SM00829"/>
    </source>
</evidence>
<dbReference type="InterPro" id="IPR036291">
    <property type="entry name" value="NAD(P)-bd_dom_sf"/>
</dbReference>
<dbReference type="Pfam" id="PF00107">
    <property type="entry name" value="ADH_zinc_N"/>
    <property type="match status" value="1"/>
</dbReference>
<comment type="cofactor">
    <cofactor evidence="1">
        <name>Zn(2+)</name>
        <dbReference type="ChEBI" id="CHEBI:29105"/>
    </cofactor>
</comment>
<organism evidence="8">
    <name type="scientific">Rosellinia necatrix</name>
    <name type="common">White root-rot fungus</name>
    <dbReference type="NCBI Taxonomy" id="77044"/>
    <lineage>
        <taxon>Eukaryota</taxon>
        <taxon>Fungi</taxon>
        <taxon>Dikarya</taxon>
        <taxon>Ascomycota</taxon>
        <taxon>Pezizomycotina</taxon>
        <taxon>Sordariomycetes</taxon>
        <taxon>Xylariomycetidae</taxon>
        <taxon>Xylariales</taxon>
        <taxon>Xylariaceae</taxon>
        <taxon>Rosellinia</taxon>
    </lineage>
</organism>
<evidence type="ECO:0000313" key="9">
    <source>
        <dbReference type="Proteomes" id="UP000054516"/>
    </source>
</evidence>
<dbReference type="PANTHER" id="PTHR42940">
    <property type="entry name" value="ALCOHOL DEHYDROGENASE 1-RELATED"/>
    <property type="match status" value="1"/>
</dbReference>
<reference evidence="8" key="1">
    <citation type="submission" date="2016-03" db="EMBL/GenBank/DDBJ databases">
        <title>Draft genome sequence of Rosellinia necatrix.</title>
        <authorList>
            <person name="Kanematsu S."/>
        </authorList>
    </citation>
    <scope>NUCLEOTIDE SEQUENCE [LARGE SCALE GENOMIC DNA]</scope>
    <source>
        <strain evidence="8">W97</strain>
    </source>
</reference>
<dbReference type="STRING" id="77044.A0A1W2TWU6"/>
<dbReference type="GO" id="GO:0004022">
    <property type="term" value="F:alcohol dehydrogenase (NAD+) activity"/>
    <property type="evidence" value="ECO:0007669"/>
    <property type="project" value="TreeGrafter"/>
</dbReference>
<dbReference type="InterPro" id="IPR020843">
    <property type="entry name" value="ER"/>
</dbReference>
<dbReference type="EMBL" id="DF977513">
    <property type="protein sequence ID" value="GAP93135.1"/>
    <property type="molecule type" value="Genomic_DNA"/>
</dbReference>
<keyword evidence="4" id="KW-0862">Zinc</keyword>
<dbReference type="Gene3D" id="3.40.50.720">
    <property type="entry name" value="NAD(P)-binding Rossmann-like Domain"/>
    <property type="match status" value="1"/>
</dbReference>
<dbReference type="InterPro" id="IPR013154">
    <property type="entry name" value="ADH-like_N"/>
</dbReference>
<proteinExistence type="inferred from homology"/>
<dbReference type="SUPFAM" id="SSF51735">
    <property type="entry name" value="NAD(P)-binding Rossmann-fold domains"/>
    <property type="match status" value="1"/>
</dbReference>
<dbReference type="GO" id="GO:0046872">
    <property type="term" value="F:metal ion binding"/>
    <property type="evidence" value="ECO:0007669"/>
    <property type="project" value="UniProtKB-KW"/>
</dbReference>
<feature type="domain" description="Enoyl reductase (ER)" evidence="7">
    <location>
        <begin position="13"/>
        <end position="350"/>
    </location>
</feature>
<keyword evidence="9" id="KW-1185">Reference proteome</keyword>
<name>A0A1W2TWU6_ROSNE</name>
<dbReference type="PANTHER" id="PTHR42940:SF8">
    <property type="entry name" value="VACUOLAR PROTEIN SORTING-ASSOCIATED PROTEIN 11"/>
    <property type="match status" value="1"/>
</dbReference>
<dbReference type="InterPro" id="IPR013149">
    <property type="entry name" value="ADH-like_C"/>
</dbReference>
<dbReference type="OrthoDB" id="256333at2759"/>
<keyword evidence="3" id="KW-0479">Metal-binding</keyword>
<keyword evidence="6" id="KW-0520">NAD</keyword>
<dbReference type="InterPro" id="IPR011032">
    <property type="entry name" value="GroES-like_sf"/>
</dbReference>
<keyword evidence="5" id="KW-0560">Oxidoreductase</keyword>
<protein>
    <recommendedName>
        <fullName evidence="7">Enoyl reductase (ER) domain-containing protein</fullName>
    </recommendedName>
</protein>
<dbReference type="FunFam" id="3.40.50.720:FF:000039">
    <property type="entry name" value="Alcohol dehydrogenase AdhP"/>
    <property type="match status" value="1"/>
</dbReference>
<sequence>MATPTVSLPSEMRALQITEFDAPYELRTVPVPKPGPYELLVKIAVASYCHTDSMVAAGFFKSQLPLTASHEGSGTVVAVGDFVSTFSIGDRVMCGLPLHPCGECEYCTGPVEGLRQYCTRVTGYIGVTAHGCAAEYAITDARTTTKLPDSITFASAAPLACAGRTVYRAVAQAELRPGQWLAIVGAGGGLGHLGIQFARALGLKVAAVDTRDEGLALCAELGAEAVVDGRRAKADVVAAVQAATGGGGADATVVLADHAEALAAAVTRMHGTVVQVAQPDTLSIPYGELVFRDIRFKGSLIASPGESEDMMRCVAEHGVAVRASRFPGLESIADLLGLVQSGKLRGKAVIVVDPEQIEAEKRIGAKF</sequence>
<dbReference type="Gene3D" id="3.90.180.10">
    <property type="entry name" value="Medium-chain alcohol dehydrogenases, catalytic domain"/>
    <property type="match status" value="1"/>
</dbReference>